<evidence type="ECO:0000313" key="3">
    <source>
        <dbReference type="EMBL" id="CAL0309382.1"/>
    </source>
</evidence>
<evidence type="ECO:0000313" key="4">
    <source>
        <dbReference type="Proteomes" id="UP001497480"/>
    </source>
</evidence>
<proteinExistence type="predicted"/>
<keyword evidence="4" id="KW-1185">Reference proteome</keyword>
<feature type="signal peptide" evidence="1">
    <location>
        <begin position="1"/>
        <end position="21"/>
    </location>
</feature>
<name>A0AAV1WJW2_LUPLU</name>
<dbReference type="EMBL" id="CAXHTB010000007">
    <property type="protein sequence ID" value="CAL0309382.1"/>
    <property type="molecule type" value="Genomic_DNA"/>
</dbReference>
<keyword evidence="1" id="KW-0732">Signal</keyword>
<sequence>MVLLIGFWFLLLNSGIGVCYGIHERSMKVFTREGLMCRIHYKVWILCNDTTEAYFHILGKKCGHCRSYDTRAISSPVLPQ</sequence>
<reference evidence="3 4" key="1">
    <citation type="submission" date="2024-03" db="EMBL/GenBank/DDBJ databases">
        <authorList>
            <person name="Martinez-Hernandez J."/>
        </authorList>
    </citation>
    <scope>NUCLEOTIDE SEQUENCE [LARGE SCALE GENOMIC DNA]</scope>
</reference>
<dbReference type="Pfam" id="PF14599">
    <property type="entry name" value="zinc_ribbon_6"/>
    <property type="match status" value="1"/>
</dbReference>
<accession>A0AAV1WJW2</accession>
<organism evidence="3 4">
    <name type="scientific">Lupinus luteus</name>
    <name type="common">European yellow lupine</name>
    <dbReference type="NCBI Taxonomy" id="3873"/>
    <lineage>
        <taxon>Eukaryota</taxon>
        <taxon>Viridiplantae</taxon>
        <taxon>Streptophyta</taxon>
        <taxon>Embryophyta</taxon>
        <taxon>Tracheophyta</taxon>
        <taxon>Spermatophyta</taxon>
        <taxon>Magnoliopsida</taxon>
        <taxon>eudicotyledons</taxon>
        <taxon>Gunneridae</taxon>
        <taxon>Pentapetalae</taxon>
        <taxon>rosids</taxon>
        <taxon>fabids</taxon>
        <taxon>Fabales</taxon>
        <taxon>Fabaceae</taxon>
        <taxon>Papilionoideae</taxon>
        <taxon>50 kb inversion clade</taxon>
        <taxon>genistoids sensu lato</taxon>
        <taxon>core genistoids</taxon>
        <taxon>Genisteae</taxon>
        <taxon>Lupinus</taxon>
    </lineage>
</organism>
<evidence type="ECO:0000256" key="1">
    <source>
        <dbReference type="SAM" id="SignalP"/>
    </source>
</evidence>
<gene>
    <name evidence="3" type="ORF">LLUT_LOCUS10442</name>
</gene>
<dbReference type="AlphaFoldDB" id="A0AAV1WJW2"/>
<comment type="caution">
    <text evidence="3">The sequence shown here is derived from an EMBL/GenBank/DDBJ whole genome shotgun (WGS) entry which is preliminary data.</text>
</comment>
<evidence type="ECO:0000259" key="2">
    <source>
        <dbReference type="Pfam" id="PF14599"/>
    </source>
</evidence>
<dbReference type="InterPro" id="IPR039512">
    <property type="entry name" value="RCHY1_zinc-ribbon"/>
</dbReference>
<protein>
    <recommendedName>
        <fullName evidence="2">RCHY1 zinc-ribbon domain-containing protein</fullName>
    </recommendedName>
</protein>
<dbReference type="Gene3D" id="2.20.28.10">
    <property type="match status" value="1"/>
</dbReference>
<feature type="chain" id="PRO_5043954146" description="RCHY1 zinc-ribbon domain-containing protein" evidence="1">
    <location>
        <begin position="22"/>
        <end position="80"/>
    </location>
</feature>
<feature type="domain" description="RCHY1 zinc-ribbon" evidence="2">
    <location>
        <begin position="41"/>
        <end position="71"/>
    </location>
</feature>
<dbReference type="Proteomes" id="UP001497480">
    <property type="component" value="Unassembled WGS sequence"/>
</dbReference>